<accession>A0A6S6SGW7</accession>
<dbReference type="GO" id="GO:0008654">
    <property type="term" value="P:phospholipid biosynthetic process"/>
    <property type="evidence" value="ECO:0007669"/>
    <property type="project" value="UniProtKB-KW"/>
</dbReference>
<dbReference type="Gene3D" id="1.20.120.1760">
    <property type="match status" value="1"/>
</dbReference>
<sequence>MIKKHIPNTVTLANLLCGCLALISIFTNQLEMVPFFIGISLLADYFDGLLARLLKVNSPMGRELDSLADMVSFGVVPGAMLYYLMNQTRGIAGVDFGDPSTLLGLVGFLVTLFSCVRLAKFNLDTRQTEGFVGLNTPACTIFVLGLLLITLGDLYGMKTFVLNEVFLYSVAVVLSYLLIAEIPMFSFKFKSLELKGNKIRVSFILVTILCLGSFKFGAALSLIILFYILISILLWMGGMLKREKRAF</sequence>
<feature type="transmembrane region" description="Helical" evidence="12">
    <location>
        <begin position="35"/>
        <end position="54"/>
    </location>
</feature>
<reference evidence="13" key="1">
    <citation type="submission" date="2020-01" db="EMBL/GenBank/DDBJ databases">
        <authorList>
            <person name="Meier V. D."/>
            <person name="Meier V D."/>
        </authorList>
    </citation>
    <scope>NUCLEOTIDE SEQUENCE</scope>
    <source>
        <strain evidence="13">HLG_WM_MAG_10</strain>
    </source>
</reference>
<dbReference type="Pfam" id="PF01066">
    <property type="entry name" value="CDP-OH_P_transf"/>
    <property type="match status" value="1"/>
</dbReference>
<evidence type="ECO:0000256" key="2">
    <source>
        <dbReference type="ARBA" id="ARBA00010441"/>
    </source>
</evidence>
<dbReference type="EMBL" id="CACVAQ010000073">
    <property type="protein sequence ID" value="CAA6802185.1"/>
    <property type="molecule type" value="Genomic_DNA"/>
</dbReference>
<feature type="transmembrane region" description="Helical" evidence="12">
    <location>
        <begin position="66"/>
        <end position="85"/>
    </location>
</feature>
<evidence type="ECO:0000256" key="7">
    <source>
        <dbReference type="ARBA" id="ARBA00023098"/>
    </source>
</evidence>
<comment type="subcellular location">
    <subcellularLocation>
        <location evidence="1">Membrane</location>
        <topology evidence="1">Multi-pass membrane protein</topology>
    </subcellularLocation>
</comment>
<evidence type="ECO:0000256" key="5">
    <source>
        <dbReference type="ARBA" id="ARBA00022692"/>
    </source>
</evidence>
<dbReference type="PANTHER" id="PTHR14269">
    <property type="entry name" value="CDP-DIACYLGLYCEROL--GLYCEROL-3-PHOSPHATE 3-PHOSPHATIDYLTRANSFERASE-RELATED"/>
    <property type="match status" value="1"/>
</dbReference>
<comment type="similarity">
    <text evidence="2 11">Belongs to the CDP-alcohol phosphatidyltransferase class-I family.</text>
</comment>
<feature type="transmembrane region" description="Helical" evidence="12">
    <location>
        <begin position="131"/>
        <end position="151"/>
    </location>
</feature>
<name>A0A6S6SGW7_9BACT</name>
<protein>
    <submittedName>
        <fullName evidence="13">CDP-diacylglycerol--serine O-phosphatidyltransferase (EC)</fullName>
        <ecNumber evidence="13">2.7.8.8</ecNumber>
    </submittedName>
</protein>
<evidence type="ECO:0000256" key="3">
    <source>
        <dbReference type="ARBA" id="ARBA00022516"/>
    </source>
</evidence>
<dbReference type="InterPro" id="IPR000462">
    <property type="entry name" value="CDP-OH_P_trans"/>
</dbReference>
<keyword evidence="8 12" id="KW-0472">Membrane</keyword>
<dbReference type="EC" id="2.7.8.8" evidence="13"/>
<dbReference type="PANTHER" id="PTHR14269:SF61">
    <property type="entry name" value="CDP-DIACYLGLYCEROL--SERINE O-PHOSPHATIDYLTRANSFERASE"/>
    <property type="match status" value="1"/>
</dbReference>
<keyword evidence="9" id="KW-0594">Phospholipid biosynthesis</keyword>
<feature type="transmembrane region" description="Helical" evidence="12">
    <location>
        <begin position="100"/>
        <end position="119"/>
    </location>
</feature>
<evidence type="ECO:0000256" key="9">
    <source>
        <dbReference type="ARBA" id="ARBA00023209"/>
    </source>
</evidence>
<keyword evidence="5 12" id="KW-0812">Transmembrane</keyword>
<dbReference type="InterPro" id="IPR050324">
    <property type="entry name" value="CDP-alcohol_PTase-I"/>
</dbReference>
<dbReference type="PROSITE" id="PS00379">
    <property type="entry name" value="CDP_ALCOHOL_P_TRANSF"/>
    <property type="match status" value="1"/>
</dbReference>
<evidence type="ECO:0000256" key="4">
    <source>
        <dbReference type="ARBA" id="ARBA00022679"/>
    </source>
</evidence>
<feature type="transmembrane region" description="Helical" evidence="12">
    <location>
        <begin position="222"/>
        <end position="240"/>
    </location>
</feature>
<feature type="transmembrane region" description="Helical" evidence="12">
    <location>
        <begin position="12"/>
        <end position="29"/>
    </location>
</feature>
<evidence type="ECO:0000256" key="11">
    <source>
        <dbReference type="RuleBase" id="RU003750"/>
    </source>
</evidence>
<keyword evidence="4 11" id="KW-0808">Transferase</keyword>
<evidence type="ECO:0000256" key="1">
    <source>
        <dbReference type="ARBA" id="ARBA00004141"/>
    </source>
</evidence>
<organism evidence="13">
    <name type="scientific">uncultured Aureispira sp</name>
    <dbReference type="NCBI Taxonomy" id="1331704"/>
    <lineage>
        <taxon>Bacteria</taxon>
        <taxon>Pseudomonadati</taxon>
        <taxon>Bacteroidota</taxon>
        <taxon>Saprospiria</taxon>
        <taxon>Saprospirales</taxon>
        <taxon>Saprospiraceae</taxon>
        <taxon>Aureispira</taxon>
        <taxon>environmental samples</taxon>
    </lineage>
</organism>
<keyword evidence="10" id="KW-1208">Phospholipid metabolism</keyword>
<dbReference type="PROSITE" id="PS51257">
    <property type="entry name" value="PROKAR_LIPOPROTEIN"/>
    <property type="match status" value="1"/>
</dbReference>
<feature type="transmembrane region" description="Helical" evidence="12">
    <location>
        <begin position="166"/>
        <end position="187"/>
    </location>
</feature>
<keyword evidence="7" id="KW-0443">Lipid metabolism</keyword>
<gene>
    <name evidence="13" type="ORF">HELGO_WM31752</name>
</gene>
<feature type="transmembrane region" description="Helical" evidence="12">
    <location>
        <begin position="199"/>
        <end position="216"/>
    </location>
</feature>
<evidence type="ECO:0000313" key="13">
    <source>
        <dbReference type="EMBL" id="CAA6802185.1"/>
    </source>
</evidence>
<dbReference type="InterPro" id="IPR043130">
    <property type="entry name" value="CDP-OH_PTrfase_TM_dom"/>
</dbReference>
<evidence type="ECO:0000256" key="8">
    <source>
        <dbReference type="ARBA" id="ARBA00023136"/>
    </source>
</evidence>
<dbReference type="AlphaFoldDB" id="A0A6S6SGW7"/>
<keyword evidence="6 12" id="KW-1133">Transmembrane helix</keyword>
<dbReference type="InterPro" id="IPR048254">
    <property type="entry name" value="CDP_ALCOHOL_P_TRANSF_CS"/>
</dbReference>
<proteinExistence type="inferred from homology"/>
<dbReference type="GO" id="GO:0003882">
    <property type="term" value="F:CDP-diacylglycerol-serine O-phosphatidyltransferase activity"/>
    <property type="evidence" value="ECO:0007669"/>
    <property type="project" value="UniProtKB-EC"/>
</dbReference>
<evidence type="ECO:0000256" key="10">
    <source>
        <dbReference type="ARBA" id="ARBA00023264"/>
    </source>
</evidence>
<keyword evidence="3" id="KW-0444">Lipid biosynthesis</keyword>
<dbReference type="GO" id="GO:0016020">
    <property type="term" value="C:membrane"/>
    <property type="evidence" value="ECO:0007669"/>
    <property type="project" value="UniProtKB-SubCell"/>
</dbReference>
<evidence type="ECO:0000256" key="6">
    <source>
        <dbReference type="ARBA" id="ARBA00022989"/>
    </source>
</evidence>
<evidence type="ECO:0000256" key="12">
    <source>
        <dbReference type="SAM" id="Phobius"/>
    </source>
</evidence>